<dbReference type="RefSeq" id="WP_103431469.1">
    <property type="nucleotide sequence ID" value="NZ_PPXF01000053.1"/>
</dbReference>
<dbReference type="Gene3D" id="3.30.450.40">
    <property type="match status" value="1"/>
</dbReference>
<dbReference type="OrthoDB" id="7466251at2"/>
<dbReference type="SUPFAM" id="SSF55781">
    <property type="entry name" value="GAF domain-like"/>
    <property type="match status" value="1"/>
</dbReference>
<dbReference type="GO" id="GO:0003723">
    <property type="term" value="F:RNA binding"/>
    <property type="evidence" value="ECO:0007669"/>
    <property type="project" value="InterPro"/>
</dbReference>
<dbReference type="Proteomes" id="UP000237104">
    <property type="component" value="Unassembled WGS sequence"/>
</dbReference>
<accession>A0A2S3ZB59</accession>
<comment type="caution">
    <text evidence="4">The sequence shown here is derived from an EMBL/GenBank/DDBJ whole genome shotgun (WGS) entry which is preliminary data.</text>
</comment>
<keyword evidence="1" id="KW-0805">Transcription regulation</keyword>
<dbReference type="Gene3D" id="1.10.10.10">
    <property type="entry name" value="Winged helix-like DNA-binding domain superfamily/Winged helix DNA-binding domain"/>
    <property type="match status" value="1"/>
</dbReference>
<proteinExistence type="predicted"/>
<evidence type="ECO:0000313" key="4">
    <source>
        <dbReference type="EMBL" id="POH62805.1"/>
    </source>
</evidence>
<dbReference type="Pfam" id="PF03861">
    <property type="entry name" value="ANTAR"/>
    <property type="match status" value="1"/>
</dbReference>
<organism evidence="4 5">
    <name type="scientific">Cryobacterium zongtaii</name>
    <dbReference type="NCBI Taxonomy" id="1259217"/>
    <lineage>
        <taxon>Bacteria</taxon>
        <taxon>Bacillati</taxon>
        <taxon>Actinomycetota</taxon>
        <taxon>Actinomycetes</taxon>
        <taxon>Micrococcales</taxon>
        <taxon>Microbacteriaceae</taxon>
        <taxon>Cryobacterium</taxon>
    </lineage>
</organism>
<dbReference type="SMART" id="SM01012">
    <property type="entry name" value="ANTAR"/>
    <property type="match status" value="1"/>
</dbReference>
<evidence type="ECO:0000256" key="1">
    <source>
        <dbReference type="ARBA" id="ARBA00023015"/>
    </source>
</evidence>
<sequence length="254" mass="27522">MGWLADLCRVLWLKTGGIAVMANDPFLMASDALSDSGARISELARPFLRFLPISGASISTFGSFLGAETISATDARAGRVDELQFDLGEGPCWDALVNREPVLEPDLASTSSVSWPAFLNAIREEEIGAIFAFPLLFGPLEIGAVDLYSIAPVSLTPEQQGQTLALSALVSRIILRHAISTDSIPDDTTTFSRRLIHQATGMVLAQLGTTAEDAHLIIQARAFAENRPMRQIAQDVIERRIRFTALTDSGRSHE</sequence>
<feature type="domain" description="ANTAR" evidence="3">
    <location>
        <begin position="176"/>
        <end position="237"/>
    </location>
</feature>
<gene>
    <name evidence="4" type="ORF">C3B59_11380</name>
</gene>
<keyword evidence="2" id="KW-0804">Transcription</keyword>
<dbReference type="InterPro" id="IPR036388">
    <property type="entry name" value="WH-like_DNA-bd_sf"/>
</dbReference>
<evidence type="ECO:0000259" key="3">
    <source>
        <dbReference type="PROSITE" id="PS50921"/>
    </source>
</evidence>
<dbReference type="PROSITE" id="PS50921">
    <property type="entry name" value="ANTAR"/>
    <property type="match status" value="1"/>
</dbReference>
<reference evidence="4 5" key="1">
    <citation type="submission" date="2018-01" db="EMBL/GenBank/DDBJ databases">
        <title>Cryobacterium sp. nov., from glaciers in China.</title>
        <authorList>
            <person name="Liu Q."/>
            <person name="Xin Y.-H."/>
        </authorList>
    </citation>
    <scope>NUCLEOTIDE SEQUENCE [LARGE SCALE GENOMIC DNA]</scope>
    <source>
        <strain evidence="4 5">TMB1-8</strain>
    </source>
</reference>
<evidence type="ECO:0000313" key="5">
    <source>
        <dbReference type="Proteomes" id="UP000237104"/>
    </source>
</evidence>
<dbReference type="InterPro" id="IPR005561">
    <property type="entry name" value="ANTAR"/>
</dbReference>
<dbReference type="EMBL" id="PPXF01000053">
    <property type="protein sequence ID" value="POH62805.1"/>
    <property type="molecule type" value="Genomic_DNA"/>
</dbReference>
<evidence type="ECO:0000256" key="2">
    <source>
        <dbReference type="ARBA" id="ARBA00023163"/>
    </source>
</evidence>
<dbReference type="AlphaFoldDB" id="A0A2S3ZB59"/>
<dbReference type="InterPro" id="IPR029016">
    <property type="entry name" value="GAF-like_dom_sf"/>
</dbReference>
<protein>
    <recommendedName>
        <fullName evidence="3">ANTAR domain-containing protein</fullName>
    </recommendedName>
</protein>
<name>A0A2S3ZB59_9MICO</name>